<dbReference type="InterPro" id="IPR000923">
    <property type="entry name" value="BlueCu_1"/>
</dbReference>
<feature type="domain" description="Blue (type 1) copper" evidence="6">
    <location>
        <begin position="21"/>
        <end position="146"/>
    </location>
</feature>
<evidence type="ECO:0000256" key="2">
    <source>
        <dbReference type="ARBA" id="ARBA00022723"/>
    </source>
</evidence>
<comment type="caution">
    <text evidence="7">The sequence shown here is derived from an EMBL/GenBank/DDBJ whole genome shotgun (WGS) entry which is preliminary data.</text>
</comment>
<dbReference type="EMBL" id="SMAF01000002">
    <property type="protein sequence ID" value="TCT00732.1"/>
    <property type="molecule type" value="Genomic_DNA"/>
</dbReference>
<dbReference type="Proteomes" id="UP000294599">
    <property type="component" value="Unassembled WGS sequence"/>
</dbReference>
<dbReference type="AlphaFoldDB" id="A0A4R3LKB7"/>
<proteinExistence type="predicted"/>
<dbReference type="RefSeq" id="WP_123520851.1">
    <property type="nucleotide sequence ID" value="NZ_JBHLWF010000013.1"/>
</dbReference>
<dbReference type="Gene3D" id="2.60.40.420">
    <property type="entry name" value="Cupredoxins - blue copper proteins"/>
    <property type="match status" value="1"/>
</dbReference>
<dbReference type="InterPro" id="IPR014068">
    <property type="entry name" value="Azurin"/>
</dbReference>
<name>A0A4R3LKB7_9GAMM</name>
<keyword evidence="5" id="KW-0732">Signal</keyword>
<dbReference type="Pfam" id="PF00127">
    <property type="entry name" value="Copper-bind"/>
    <property type="match status" value="1"/>
</dbReference>
<keyword evidence="3 5" id="KW-0249">Electron transport</keyword>
<evidence type="ECO:0000259" key="6">
    <source>
        <dbReference type="Pfam" id="PF00127"/>
    </source>
</evidence>
<feature type="signal peptide" evidence="5">
    <location>
        <begin position="1"/>
        <end position="18"/>
    </location>
</feature>
<dbReference type="PANTHER" id="PTHR38439">
    <property type="entry name" value="AURACYANIN-B"/>
    <property type="match status" value="1"/>
</dbReference>
<keyword evidence="1 5" id="KW-0813">Transport</keyword>
<dbReference type="GO" id="GO:0042597">
    <property type="term" value="C:periplasmic space"/>
    <property type="evidence" value="ECO:0007669"/>
    <property type="project" value="UniProtKB-SubCell"/>
</dbReference>
<keyword evidence="5" id="KW-0574">Periplasm</keyword>
<comment type="function">
    <text evidence="5">Transfers electrons from cytochrome c551 to cytochrome oxidase.</text>
</comment>
<dbReference type="InterPro" id="IPR008972">
    <property type="entry name" value="Cupredoxin"/>
</dbReference>
<gene>
    <name evidence="7" type="ORF">EDC25_10297</name>
</gene>
<evidence type="ECO:0000313" key="8">
    <source>
        <dbReference type="Proteomes" id="UP000294599"/>
    </source>
</evidence>
<keyword evidence="2 5" id="KW-0479">Metal-binding</keyword>
<dbReference type="PROSITE" id="PS00196">
    <property type="entry name" value="COPPER_BLUE"/>
    <property type="match status" value="1"/>
</dbReference>
<dbReference type="CDD" id="cd13922">
    <property type="entry name" value="Azurin"/>
    <property type="match status" value="1"/>
</dbReference>
<keyword evidence="8" id="KW-1185">Reference proteome</keyword>
<dbReference type="SUPFAM" id="SSF49503">
    <property type="entry name" value="Cupredoxins"/>
    <property type="match status" value="1"/>
</dbReference>
<dbReference type="InterPro" id="IPR050845">
    <property type="entry name" value="Cu-binding_ET"/>
</dbReference>
<feature type="chain" id="PRO_5023986301" description="Azurin" evidence="5">
    <location>
        <begin position="19"/>
        <end position="146"/>
    </location>
</feature>
<evidence type="ECO:0000313" key="7">
    <source>
        <dbReference type="EMBL" id="TCT00732.1"/>
    </source>
</evidence>
<keyword evidence="4 5" id="KW-0186">Copper</keyword>
<reference evidence="7 8" key="1">
    <citation type="submission" date="2019-03" db="EMBL/GenBank/DDBJ databases">
        <title>Genomic Encyclopedia of Type Strains, Phase IV (KMG-IV): sequencing the most valuable type-strain genomes for metagenomic binning, comparative biology and taxonomic classification.</title>
        <authorList>
            <person name="Goeker M."/>
        </authorList>
    </citation>
    <scope>NUCLEOTIDE SEQUENCE [LARGE SCALE GENOMIC DNA]</scope>
    <source>
        <strain evidence="7 8">DSM 21944</strain>
    </source>
</reference>
<dbReference type="OrthoDB" id="9814063at2"/>
<dbReference type="InterPro" id="IPR028871">
    <property type="entry name" value="BlueCu_1_BS"/>
</dbReference>
<evidence type="ECO:0000256" key="5">
    <source>
        <dbReference type="RuleBase" id="RU363017"/>
    </source>
</evidence>
<comment type="subcellular location">
    <subcellularLocation>
        <location evidence="5">Periplasm</location>
    </subcellularLocation>
</comment>
<evidence type="ECO:0000256" key="1">
    <source>
        <dbReference type="ARBA" id="ARBA00022448"/>
    </source>
</evidence>
<dbReference type="GO" id="GO:0009055">
    <property type="term" value="F:electron transfer activity"/>
    <property type="evidence" value="ECO:0007669"/>
    <property type="project" value="InterPro"/>
</dbReference>
<dbReference type="PANTHER" id="PTHR38439:SF2">
    <property type="entry name" value="OUTER MEMBRANE PROTEIN H.8"/>
    <property type="match status" value="1"/>
</dbReference>
<accession>A0A4R3LKB7</accession>
<organism evidence="7 8">
    <name type="scientific">Pseudofulvimonas gallinarii</name>
    <dbReference type="NCBI Taxonomy" id="634155"/>
    <lineage>
        <taxon>Bacteria</taxon>
        <taxon>Pseudomonadati</taxon>
        <taxon>Pseudomonadota</taxon>
        <taxon>Gammaproteobacteria</taxon>
        <taxon>Lysobacterales</taxon>
        <taxon>Rhodanobacteraceae</taxon>
        <taxon>Pseudofulvimonas</taxon>
    </lineage>
</organism>
<evidence type="ECO:0000256" key="4">
    <source>
        <dbReference type="ARBA" id="ARBA00023008"/>
    </source>
</evidence>
<dbReference type="NCBIfam" id="TIGR02695">
    <property type="entry name" value="azurin"/>
    <property type="match status" value="1"/>
</dbReference>
<protein>
    <recommendedName>
        <fullName evidence="5">Azurin</fullName>
    </recommendedName>
</protein>
<sequence length="146" mass="15267">MRSILLLAGLIASPAVFAANCTIDLVGNDQMKFDKTSVTVSSSCPEIEIKLAHSGSLAANVMGHNVVISPTDVWQVAAQDGMKAGAANHYVTPDDARVIAHTEVIGGGQTTSVKFPGNALTAGTAYTFYCSFPGHWSLMKGDLVVE</sequence>
<dbReference type="GO" id="GO:0005507">
    <property type="term" value="F:copper ion binding"/>
    <property type="evidence" value="ECO:0007669"/>
    <property type="project" value="UniProtKB-UniRule"/>
</dbReference>
<evidence type="ECO:0000256" key="3">
    <source>
        <dbReference type="ARBA" id="ARBA00022982"/>
    </source>
</evidence>